<comment type="caution">
    <text evidence="1">The sequence shown here is derived from an EMBL/GenBank/DDBJ whole genome shotgun (WGS) entry which is preliminary data.</text>
</comment>
<dbReference type="Proteomes" id="UP001172684">
    <property type="component" value="Unassembled WGS sequence"/>
</dbReference>
<reference evidence="1" key="1">
    <citation type="submission" date="2022-10" db="EMBL/GenBank/DDBJ databases">
        <title>Culturing micro-colonial fungi from biological soil crusts in the Mojave desert and describing Neophaeococcomyces mojavensis, and introducing the new genera and species Taxawa tesnikishii.</title>
        <authorList>
            <person name="Kurbessoian T."/>
            <person name="Stajich J.E."/>
        </authorList>
    </citation>
    <scope>NUCLEOTIDE SEQUENCE</scope>
    <source>
        <strain evidence="1">TK_1</strain>
    </source>
</reference>
<accession>A0ABQ9NU02</accession>
<dbReference type="EMBL" id="JAPDRL010000024">
    <property type="protein sequence ID" value="KAJ9665904.1"/>
    <property type="molecule type" value="Genomic_DNA"/>
</dbReference>
<organism evidence="1 2">
    <name type="scientific">Coniosporium apollinis</name>
    <dbReference type="NCBI Taxonomy" id="61459"/>
    <lineage>
        <taxon>Eukaryota</taxon>
        <taxon>Fungi</taxon>
        <taxon>Dikarya</taxon>
        <taxon>Ascomycota</taxon>
        <taxon>Pezizomycotina</taxon>
        <taxon>Dothideomycetes</taxon>
        <taxon>Dothideomycetes incertae sedis</taxon>
        <taxon>Coniosporium</taxon>
    </lineage>
</organism>
<evidence type="ECO:0000313" key="1">
    <source>
        <dbReference type="EMBL" id="KAJ9665904.1"/>
    </source>
</evidence>
<proteinExistence type="predicted"/>
<name>A0ABQ9NU02_9PEZI</name>
<evidence type="ECO:0000313" key="2">
    <source>
        <dbReference type="Proteomes" id="UP001172684"/>
    </source>
</evidence>
<sequence>MCVPVHKKDERLHKKAMQKMRDTYEFATEVLILDAYVQKFSYEGTTPLEAFTRVVNSS</sequence>
<protein>
    <submittedName>
        <fullName evidence="1">Uncharacterized protein</fullName>
    </submittedName>
</protein>
<gene>
    <name evidence="1" type="ORF">H2201_004028</name>
</gene>
<keyword evidence="2" id="KW-1185">Reference proteome</keyword>